<protein>
    <submittedName>
        <fullName evidence="1">Uncharacterized protein</fullName>
    </submittedName>
</protein>
<evidence type="ECO:0000313" key="2">
    <source>
        <dbReference type="Proteomes" id="UP001239111"/>
    </source>
</evidence>
<dbReference type="Proteomes" id="UP001239111">
    <property type="component" value="Chromosome 3"/>
</dbReference>
<keyword evidence="2" id="KW-1185">Reference proteome</keyword>
<dbReference type="EMBL" id="CM056743">
    <property type="protein sequence ID" value="KAJ8670959.1"/>
    <property type="molecule type" value="Genomic_DNA"/>
</dbReference>
<accession>A0ACC2NI89</accession>
<organism evidence="1 2">
    <name type="scientific">Eretmocerus hayati</name>
    <dbReference type="NCBI Taxonomy" id="131215"/>
    <lineage>
        <taxon>Eukaryota</taxon>
        <taxon>Metazoa</taxon>
        <taxon>Ecdysozoa</taxon>
        <taxon>Arthropoda</taxon>
        <taxon>Hexapoda</taxon>
        <taxon>Insecta</taxon>
        <taxon>Pterygota</taxon>
        <taxon>Neoptera</taxon>
        <taxon>Endopterygota</taxon>
        <taxon>Hymenoptera</taxon>
        <taxon>Apocrita</taxon>
        <taxon>Proctotrupomorpha</taxon>
        <taxon>Chalcidoidea</taxon>
        <taxon>Aphelinidae</taxon>
        <taxon>Aphelininae</taxon>
        <taxon>Eretmocerus</taxon>
    </lineage>
</organism>
<gene>
    <name evidence="1" type="ORF">QAD02_002218</name>
</gene>
<name>A0ACC2NI89_9HYME</name>
<proteinExistence type="predicted"/>
<evidence type="ECO:0000313" key="1">
    <source>
        <dbReference type="EMBL" id="KAJ8670959.1"/>
    </source>
</evidence>
<sequence>MAQPAPLPNFDLMSDEEIDGVSFLWRGCNTFSVEQRRKLLEEVRYQYRTFLRVDHLDHCQRYCLAWQIANRVNTIKKELGFPFNVSGHTVFLIIGTFLNREFVMEELDD</sequence>
<comment type="caution">
    <text evidence="1">The sequence shown here is derived from an EMBL/GenBank/DDBJ whole genome shotgun (WGS) entry which is preliminary data.</text>
</comment>
<reference evidence="1" key="1">
    <citation type="submission" date="2023-04" db="EMBL/GenBank/DDBJ databases">
        <title>A chromosome-level genome assembly of the parasitoid wasp Eretmocerus hayati.</title>
        <authorList>
            <person name="Zhong Y."/>
            <person name="Liu S."/>
            <person name="Liu Y."/>
        </authorList>
    </citation>
    <scope>NUCLEOTIDE SEQUENCE</scope>
    <source>
        <strain evidence="1">ZJU_SS_LIU_2023</strain>
    </source>
</reference>